<name>A0A8H3G0I1_9LECA</name>
<keyword evidence="3 4" id="KW-0460">Magnesium</keyword>
<dbReference type="SUPFAM" id="SSF48576">
    <property type="entry name" value="Terpenoid synthases"/>
    <property type="match status" value="1"/>
</dbReference>
<evidence type="ECO:0000256" key="1">
    <source>
        <dbReference type="ARBA" id="ARBA00001946"/>
    </source>
</evidence>
<evidence type="ECO:0000256" key="4">
    <source>
        <dbReference type="RuleBase" id="RU366034"/>
    </source>
</evidence>
<dbReference type="OrthoDB" id="3004402at2759"/>
<dbReference type="GO" id="GO:0008299">
    <property type="term" value="P:isoprenoid biosynthetic process"/>
    <property type="evidence" value="ECO:0007669"/>
    <property type="project" value="UniProtKB-ARBA"/>
</dbReference>
<evidence type="ECO:0000313" key="6">
    <source>
        <dbReference type="Proteomes" id="UP000664534"/>
    </source>
</evidence>
<dbReference type="EMBL" id="CAJPDT010000071">
    <property type="protein sequence ID" value="CAF9933525.1"/>
    <property type="molecule type" value="Genomic_DNA"/>
</dbReference>
<accession>A0A8H3G0I1</accession>
<proteinExistence type="inferred from homology"/>
<feature type="non-terminal residue" evidence="5">
    <location>
        <position position="270"/>
    </location>
</feature>
<evidence type="ECO:0000313" key="5">
    <source>
        <dbReference type="EMBL" id="CAF9933525.1"/>
    </source>
</evidence>
<gene>
    <name evidence="5" type="primary">PXR2</name>
    <name evidence="5" type="ORF">IMSHALPRED_009381</name>
</gene>
<evidence type="ECO:0000256" key="3">
    <source>
        <dbReference type="ARBA" id="ARBA00022842"/>
    </source>
</evidence>
<dbReference type="Proteomes" id="UP000664534">
    <property type="component" value="Unassembled WGS sequence"/>
</dbReference>
<dbReference type="GO" id="GO:0046872">
    <property type="term" value="F:metal ion binding"/>
    <property type="evidence" value="ECO:0007669"/>
    <property type="project" value="UniProtKB-KW"/>
</dbReference>
<evidence type="ECO:0000256" key="2">
    <source>
        <dbReference type="ARBA" id="ARBA00006333"/>
    </source>
</evidence>
<protein>
    <recommendedName>
        <fullName evidence="4">Terpene synthase</fullName>
        <ecNumber evidence="4">4.2.3.-</ecNumber>
    </recommendedName>
</protein>
<dbReference type="PANTHER" id="PTHR35201:SF4">
    <property type="entry name" value="BETA-PINACENE SYNTHASE-RELATED"/>
    <property type="match status" value="1"/>
</dbReference>
<dbReference type="EC" id="4.2.3.-" evidence="4"/>
<keyword evidence="4" id="KW-0479">Metal-binding</keyword>
<dbReference type="InterPro" id="IPR034686">
    <property type="entry name" value="Terpene_cyclase-like_2"/>
</dbReference>
<dbReference type="Pfam" id="PF19086">
    <property type="entry name" value="Terpene_syn_C_2"/>
    <property type="match status" value="1"/>
</dbReference>
<comment type="caution">
    <text evidence="5">The sequence shown here is derived from an EMBL/GenBank/DDBJ whole genome shotgun (WGS) entry which is preliminary data.</text>
</comment>
<keyword evidence="4" id="KW-0456">Lyase</keyword>
<dbReference type="Gene3D" id="1.10.600.10">
    <property type="entry name" value="Farnesyl Diphosphate Synthase"/>
    <property type="match status" value="1"/>
</dbReference>
<comment type="similarity">
    <text evidence="2 4">Belongs to the terpene synthase family.</text>
</comment>
<dbReference type="PANTHER" id="PTHR35201">
    <property type="entry name" value="TERPENE SYNTHASE"/>
    <property type="match status" value="1"/>
</dbReference>
<dbReference type="AlphaFoldDB" id="A0A8H3G0I1"/>
<sequence>MSTTTETLSQPLEQFHDFGSVRNVEFTTTRAARSNGQIVPPPSNWTHLCHPRFKEVQDEVDRYFVANWNFPNPKAVRTYYGAKFSEITCLYFPLALDKRIHLACRLLTVLFLIDDVLEDMSFADGEAYNAKLMPISRGDVSPDRKHSISPNRKIVTHRKSQGSKPEEFILYDLWESMRAEDRELANEVLEPMFAFMKAQTDKVRVTIQELGRYLEYRENDIGKTLLSALMRFSLGISLEADELAGMRVLEANFSKQLSVVNDIYSFEKEE</sequence>
<comment type="cofactor">
    <cofactor evidence="1 4">
        <name>Mg(2+)</name>
        <dbReference type="ChEBI" id="CHEBI:18420"/>
    </cofactor>
</comment>
<reference evidence="5" key="1">
    <citation type="submission" date="2021-03" db="EMBL/GenBank/DDBJ databases">
        <authorList>
            <person name="Tagirdzhanova G."/>
        </authorList>
    </citation>
    <scope>NUCLEOTIDE SEQUENCE</scope>
</reference>
<dbReference type="GO" id="GO:0010333">
    <property type="term" value="F:terpene synthase activity"/>
    <property type="evidence" value="ECO:0007669"/>
    <property type="project" value="InterPro"/>
</dbReference>
<organism evidence="5 6">
    <name type="scientific">Imshaugia aleurites</name>
    <dbReference type="NCBI Taxonomy" id="172621"/>
    <lineage>
        <taxon>Eukaryota</taxon>
        <taxon>Fungi</taxon>
        <taxon>Dikarya</taxon>
        <taxon>Ascomycota</taxon>
        <taxon>Pezizomycotina</taxon>
        <taxon>Lecanoromycetes</taxon>
        <taxon>OSLEUM clade</taxon>
        <taxon>Lecanoromycetidae</taxon>
        <taxon>Lecanorales</taxon>
        <taxon>Lecanorineae</taxon>
        <taxon>Parmeliaceae</taxon>
        <taxon>Imshaugia</taxon>
    </lineage>
</organism>
<dbReference type="InterPro" id="IPR008949">
    <property type="entry name" value="Isoprenoid_synthase_dom_sf"/>
</dbReference>
<keyword evidence="6" id="KW-1185">Reference proteome</keyword>